<keyword evidence="3" id="KW-0436">Ligase</keyword>
<feature type="domain" description="Lipoyl-binding" evidence="9">
    <location>
        <begin position="536"/>
        <end position="612"/>
    </location>
</feature>
<dbReference type="FunFam" id="3.30.1490.20:FF:000018">
    <property type="entry name" value="Biotin carboxylase"/>
    <property type="match status" value="1"/>
</dbReference>
<dbReference type="Gene3D" id="3.30.1490.20">
    <property type="entry name" value="ATP-grasp fold, A domain"/>
    <property type="match status" value="1"/>
</dbReference>
<evidence type="ECO:0000256" key="3">
    <source>
        <dbReference type="ARBA" id="ARBA00022598"/>
    </source>
</evidence>
<evidence type="ECO:0000256" key="4">
    <source>
        <dbReference type="ARBA" id="ARBA00022741"/>
    </source>
</evidence>
<feature type="domain" description="Biotin carboxylation" evidence="11">
    <location>
        <begin position="3"/>
        <end position="447"/>
    </location>
</feature>
<organism evidence="12 13">
    <name type="scientific">Brevibacterium rongguiense</name>
    <dbReference type="NCBI Taxonomy" id="2695267"/>
    <lineage>
        <taxon>Bacteria</taxon>
        <taxon>Bacillati</taxon>
        <taxon>Actinomycetota</taxon>
        <taxon>Actinomycetes</taxon>
        <taxon>Micrococcales</taxon>
        <taxon>Brevibacteriaceae</taxon>
        <taxon>Brevibacterium</taxon>
    </lineage>
</organism>
<dbReference type="InterPro" id="IPR005482">
    <property type="entry name" value="Biotin_COase_C"/>
</dbReference>
<evidence type="ECO:0000256" key="1">
    <source>
        <dbReference type="ARBA" id="ARBA00001953"/>
    </source>
</evidence>
<dbReference type="EC" id="6.3.4.14" evidence="2"/>
<feature type="region of interest" description="Disordered" evidence="8">
    <location>
        <begin position="508"/>
        <end position="544"/>
    </location>
</feature>
<dbReference type="InterPro" id="IPR000089">
    <property type="entry name" value="Biotin_lipoyl"/>
</dbReference>
<dbReference type="Proteomes" id="UP000469215">
    <property type="component" value="Unassembled WGS sequence"/>
</dbReference>
<dbReference type="SUPFAM" id="SSF51230">
    <property type="entry name" value="Single hybrid motif"/>
    <property type="match status" value="1"/>
</dbReference>
<gene>
    <name evidence="12" type="ORF">GSY69_06820</name>
</gene>
<dbReference type="InterPro" id="IPR011054">
    <property type="entry name" value="Rudment_hybrid_motif"/>
</dbReference>
<evidence type="ECO:0000256" key="7">
    <source>
        <dbReference type="PROSITE-ProRule" id="PRU00409"/>
    </source>
</evidence>
<dbReference type="InterPro" id="IPR005481">
    <property type="entry name" value="BC-like_N"/>
</dbReference>
<dbReference type="Pfam" id="PF02785">
    <property type="entry name" value="Biotin_carb_C"/>
    <property type="match status" value="1"/>
</dbReference>
<dbReference type="RefSeq" id="WP_160953121.1">
    <property type="nucleotide sequence ID" value="NZ_WWEQ01000022.1"/>
</dbReference>
<evidence type="ECO:0000256" key="6">
    <source>
        <dbReference type="ARBA" id="ARBA00023267"/>
    </source>
</evidence>
<dbReference type="EMBL" id="WWEQ01000022">
    <property type="protein sequence ID" value="MYM19690.1"/>
    <property type="molecule type" value="Genomic_DNA"/>
</dbReference>
<dbReference type="PROSITE" id="PS50979">
    <property type="entry name" value="BC"/>
    <property type="match status" value="1"/>
</dbReference>
<dbReference type="PROSITE" id="PS00867">
    <property type="entry name" value="CPSASE_2"/>
    <property type="match status" value="1"/>
</dbReference>
<dbReference type="PANTHER" id="PTHR18866:SF33">
    <property type="entry name" value="METHYLCROTONOYL-COA CARBOXYLASE SUBUNIT ALPHA, MITOCHONDRIAL-RELATED"/>
    <property type="match status" value="1"/>
</dbReference>
<evidence type="ECO:0000256" key="2">
    <source>
        <dbReference type="ARBA" id="ARBA00013263"/>
    </source>
</evidence>
<keyword evidence="6" id="KW-0092">Biotin</keyword>
<dbReference type="GO" id="GO:0004075">
    <property type="term" value="F:biotin carboxylase activity"/>
    <property type="evidence" value="ECO:0007669"/>
    <property type="project" value="UniProtKB-EC"/>
</dbReference>
<comment type="caution">
    <text evidence="12">The sequence shown here is derived from an EMBL/GenBank/DDBJ whole genome shotgun (WGS) entry which is preliminary data.</text>
</comment>
<dbReference type="SUPFAM" id="SSF51246">
    <property type="entry name" value="Rudiment single hybrid motif"/>
    <property type="match status" value="1"/>
</dbReference>
<dbReference type="InterPro" id="IPR016185">
    <property type="entry name" value="PreATP-grasp_dom_sf"/>
</dbReference>
<feature type="domain" description="ATP-grasp" evidence="10">
    <location>
        <begin position="122"/>
        <end position="319"/>
    </location>
</feature>
<evidence type="ECO:0000259" key="11">
    <source>
        <dbReference type="PROSITE" id="PS50979"/>
    </source>
</evidence>
<dbReference type="SUPFAM" id="SSF52440">
    <property type="entry name" value="PreATP-grasp domain"/>
    <property type="match status" value="1"/>
</dbReference>
<comment type="cofactor">
    <cofactor evidence="1">
        <name>biotin</name>
        <dbReference type="ChEBI" id="CHEBI:57586"/>
    </cofactor>
</comment>
<dbReference type="InterPro" id="IPR005479">
    <property type="entry name" value="CPAse_ATP-bd"/>
</dbReference>
<dbReference type="GO" id="GO:0005524">
    <property type="term" value="F:ATP binding"/>
    <property type="evidence" value="ECO:0007669"/>
    <property type="project" value="UniProtKB-UniRule"/>
</dbReference>
<dbReference type="InterPro" id="IPR011761">
    <property type="entry name" value="ATP-grasp"/>
</dbReference>
<dbReference type="Pfam" id="PF00289">
    <property type="entry name" value="Biotin_carb_N"/>
    <property type="match status" value="1"/>
</dbReference>
<keyword evidence="4 7" id="KW-0547">Nucleotide-binding</keyword>
<dbReference type="PANTHER" id="PTHR18866">
    <property type="entry name" value="CARBOXYLASE:PYRUVATE/ACETYL-COA/PROPIONYL-COA CARBOXYLASE"/>
    <property type="match status" value="1"/>
</dbReference>
<evidence type="ECO:0000256" key="8">
    <source>
        <dbReference type="SAM" id="MobiDB-lite"/>
    </source>
</evidence>
<dbReference type="SUPFAM" id="SSF56059">
    <property type="entry name" value="Glutathione synthetase ATP-binding domain-like"/>
    <property type="match status" value="1"/>
</dbReference>
<dbReference type="InterPro" id="IPR011764">
    <property type="entry name" value="Biotin_carboxylation_dom"/>
</dbReference>
<dbReference type="SMART" id="SM00878">
    <property type="entry name" value="Biotin_carb_C"/>
    <property type="match status" value="1"/>
</dbReference>
<dbReference type="Gene3D" id="3.40.50.20">
    <property type="match status" value="1"/>
</dbReference>
<keyword evidence="5 7" id="KW-0067">ATP-binding</keyword>
<name>A0A6N9H6L8_9MICO</name>
<dbReference type="PROSITE" id="PS50968">
    <property type="entry name" value="BIOTINYL_LIPOYL"/>
    <property type="match status" value="1"/>
</dbReference>
<accession>A0A6N9H6L8</accession>
<evidence type="ECO:0000259" key="10">
    <source>
        <dbReference type="PROSITE" id="PS50975"/>
    </source>
</evidence>
<dbReference type="PROSITE" id="PS50975">
    <property type="entry name" value="ATP_GRASP"/>
    <property type="match status" value="1"/>
</dbReference>
<protein>
    <recommendedName>
        <fullName evidence="2">biotin carboxylase</fullName>
        <ecNumber evidence="2">6.3.4.14</ecNumber>
    </recommendedName>
</protein>
<dbReference type="Pfam" id="PF02786">
    <property type="entry name" value="CPSase_L_D2"/>
    <property type="match status" value="1"/>
</dbReference>
<dbReference type="InterPro" id="IPR011053">
    <property type="entry name" value="Single_hybrid_motif"/>
</dbReference>
<feature type="compositionally biased region" description="Gly residues" evidence="8">
    <location>
        <begin position="525"/>
        <end position="536"/>
    </location>
</feature>
<evidence type="ECO:0000313" key="13">
    <source>
        <dbReference type="Proteomes" id="UP000469215"/>
    </source>
</evidence>
<dbReference type="Pfam" id="PF00364">
    <property type="entry name" value="Biotin_lipoyl"/>
    <property type="match status" value="1"/>
</dbReference>
<dbReference type="Gene3D" id="3.30.470.20">
    <property type="entry name" value="ATP-grasp fold, B domain"/>
    <property type="match status" value="1"/>
</dbReference>
<evidence type="ECO:0000259" key="9">
    <source>
        <dbReference type="PROSITE" id="PS50968"/>
    </source>
</evidence>
<dbReference type="CDD" id="cd06850">
    <property type="entry name" value="biotinyl_domain"/>
    <property type="match status" value="1"/>
</dbReference>
<keyword evidence="13" id="KW-1185">Reference proteome</keyword>
<evidence type="ECO:0000256" key="5">
    <source>
        <dbReference type="ARBA" id="ARBA00022840"/>
    </source>
</evidence>
<dbReference type="InterPro" id="IPR050856">
    <property type="entry name" value="Biotin_carboxylase_complex"/>
</dbReference>
<dbReference type="GO" id="GO:0046872">
    <property type="term" value="F:metal ion binding"/>
    <property type="evidence" value="ECO:0007669"/>
    <property type="project" value="InterPro"/>
</dbReference>
<dbReference type="AlphaFoldDB" id="A0A6N9H6L8"/>
<evidence type="ECO:0000313" key="12">
    <source>
        <dbReference type="EMBL" id="MYM19690.1"/>
    </source>
</evidence>
<dbReference type="InterPro" id="IPR013815">
    <property type="entry name" value="ATP_grasp_subdomain_1"/>
</dbReference>
<reference evidence="12 13" key="1">
    <citation type="submission" date="2020-01" db="EMBL/GenBank/DDBJ databases">
        <authorList>
            <person name="Deng T."/>
        </authorList>
    </citation>
    <scope>NUCLEOTIDE SEQUENCE [LARGE SCALE GENOMIC DNA]</scope>
    <source>
        <strain evidence="12 13">5221</strain>
    </source>
</reference>
<proteinExistence type="predicted"/>
<dbReference type="Gene3D" id="2.40.50.100">
    <property type="match status" value="1"/>
</dbReference>
<dbReference type="FunFam" id="3.40.50.20:FF:000010">
    <property type="entry name" value="Propionyl-CoA carboxylase subunit alpha"/>
    <property type="match status" value="1"/>
</dbReference>
<sequence length="612" mass="63711">MAELSRVLIANRGEIAVRIVRALRDAGLTSIAVYADPDADAVHTRLADEALALPGTSPAETYLSIEALLDAARRAHADAVHPGYGFLSENADFARAVERAGLTWVGPRAETIEALGNKVRARELAASVGTPLAPGSDGPVESWEDARDFAQEHGLPIAIKAAFGGGGRGLKVARSLDSIESSFIAAQREAEAAFGRGECFVEKFLDRPRHVEAQILADEHGHTVVVGLRDCSLQRRNQKLIEEAPAPFLTAEQEERLRAGAVAVCEAAGYVGAGTVEFLVGEDGTISFLEVNTRLQVEHPVTEETSGVDLVAEQLRIAAGEPLSVSEAPAPRGHALEFRLNAEDAVHGFVPSPGTVTRFEAPTGPGIRMDSGVRTGSEVPGAYDSLMAKLIVVGADRQQALSRARAALDELVIEGVATVVPFDAAVLEHPDFTAEDGFAVHTRWIETDFAEDEAAQERMTDRAAGAVLPAHGGAQLRRFGIEIDGRRREIALPAEALALLAGRSGPAGGAGEGAGGVQSDRAQFGGNGGGAAGGEDSGAQASETAVTSPYAGSFVAFSVSDGDEVEAGQAVAVIEAMKMESEALAPAAGTVRLRDLAKGDEVAAGQVLAELA</sequence>